<accession>A0AA86ZP50</accession>
<dbReference type="RefSeq" id="WP_003649847.1">
    <property type="nucleotide sequence ID" value="NZ_CP040501.1"/>
</dbReference>
<dbReference type="EMBL" id="ACGO02000004">
    <property type="protein sequence ID" value="EFJ68962.1"/>
    <property type="molecule type" value="Genomic_DNA"/>
</dbReference>
<organism evidence="1 2">
    <name type="scientific">Lactobacillus paragasseri JV-V03</name>
    <dbReference type="NCBI Taxonomy" id="525326"/>
    <lineage>
        <taxon>Bacteria</taxon>
        <taxon>Bacillati</taxon>
        <taxon>Bacillota</taxon>
        <taxon>Bacilli</taxon>
        <taxon>Lactobacillales</taxon>
        <taxon>Lactobacillaceae</taxon>
        <taxon>Lactobacillus</taxon>
    </lineage>
</organism>
<name>A0AA86ZP50_9LACO</name>
<proteinExistence type="predicted"/>
<evidence type="ECO:0000313" key="1">
    <source>
        <dbReference type="EMBL" id="EFJ68962.1"/>
    </source>
</evidence>
<sequence length="229" mass="26665">MFYKLKDDALVLKLKEESIFLKNSFGDVIISVPNSYNLFNKIKPFLNGKYDMDVILSKIKSEKLAFFYSQLINTLEKKHFLLFSINPIDIDNIDSFTLKYLEYIDNLDAITLIGHRFLRVSANSEKVFTIVNELKPKNFSLVTDKTNVCSIKISVENNVWFISKNNNKIYLTSKPNVNYQDSLTDLPILILRLCISVVFVELGRQICKINNQKNFKDSYIFDLDRFTLN</sequence>
<protein>
    <submittedName>
        <fullName evidence="1">Uncharacterized protein</fullName>
    </submittedName>
</protein>
<dbReference type="AlphaFoldDB" id="A0AA86ZP50"/>
<dbReference type="Proteomes" id="UP000003672">
    <property type="component" value="Unassembled WGS sequence"/>
</dbReference>
<gene>
    <name evidence="1" type="ORF">HMPREF0514_11729</name>
</gene>
<reference evidence="1 2" key="1">
    <citation type="submission" date="2010-06" db="EMBL/GenBank/DDBJ databases">
        <authorList>
            <person name="Muzny D."/>
            <person name="Qin X."/>
            <person name="Buhay C."/>
            <person name="Dugan-Rocha S."/>
            <person name="Ding Y."/>
            <person name="Chen G."/>
            <person name="Hawes A."/>
            <person name="Holder M."/>
            <person name="Jhangiani S."/>
            <person name="Johnson A."/>
            <person name="Khan Z."/>
            <person name="Li Z."/>
            <person name="Liu W."/>
            <person name="Liu X."/>
            <person name="Perez L."/>
            <person name="Shen H."/>
            <person name="Wang Q."/>
            <person name="Watt J."/>
            <person name="Xi L."/>
            <person name="Xin Y."/>
            <person name="Zhou J."/>
            <person name="Deng J."/>
            <person name="Jiang H."/>
            <person name="Liu Y."/>
            <person name="Qu J."/>
            <person name="Song X.-Z."/>
            <person name="Zhang L."/>
            <person name="Villasana D."/>
            <person name="Johnson A."/>
            <person name="Liu J."/>
            <person name="Liyanage D."/>
            <person name="Lorensuhewa L."/>
            <person name="Robinson T."/>
            <person name="Song A."/>
            <person name="Song B.-B."/>
            <person name="Dinh H."/>
            <person name="Thornton R."/>
            <person name="Coyle M."/>
            <person name="Francisco L."/>
            <person name="Jackson L."/>
            <person name="Javaid M."/>
            <person name="Korchina V."/>
            <person name="Kovar C."/>
            <person name="Mata R."/>
            <person name="Mathew T."/>
            <person name="Ngo R."/>
            <person name="Nguyen L."/>
            <person name="Nguyen N."/>
            <person name="Okwuonu G."/>
            <person name="Ongeri F."/>
            <person name="Pham C."/>
            <person name="Simmons D."/>
            <person name="Wilczek-Boney K."/>
            <person name="Hale W."/>
            <person name="Jakkamsetti A."/>
            <person name="Pham P."/>
            <person name="Ruth R."/>
            <person name="San Lucas F."/>
            <person name="Warren J."/>
            <person name="Zhang J."/>
            <person name="Zhao Z."/>
            <person name="Zhou C."/>
            <person name="Zhu D."/>
            <person name="Lee S."/>
            <person name="Bess C."/>
            <person name="Blankenburg K."/>
            <person name="Forbes L."/>
            <person name="Fu Q."/>
            <person name="Gubbala S."/>
            <person name="Hirani K."/>
            <person name="Jayaseelan J.C."/>
            <person name="Lara F."/>
            <person name="Munidasa M."/>
            <person name="Palculict T."/>
            <person name="Patil S."/>
            <person name="Pu L.-L."/>
            <person name="Saada N."/>
            <person name="Tang L."/>
            <person name="Weissenberger G."/>
            <person name="Zhu Y."/>
            <person name="Hemphill L."/>
            <person name="Shang Y."/>
            <person name="Youmans B."/>
            <person name="Ayvaz T."/>
            <person name="Ross M."/>
            <person name="Santibanez J."/>
            <person name="Aqrawi P."/>
            <person name="Gross S."/>
            <person name="Joshi V."/>
            <person name="Fowler G."/>
            <person name="Nazareth L."/>
            <person name="Reid J."/>
            <person name="Worley K."/>
            <person name="Petrosino J."/>
            <person name="Highlander S."/>
            <person name="Gibbs R."/>
        </authorList>
    </citation>
    <scope>NUCLEOTIDE SEQUENCE [LARGE SCALE GENOMIC DNA]</scope>
    <source>
        <strain evidence="1 2">JV-V03</strain>
    </source>
</reference>
<evidence type="ECO:0000313" key="2">
    <source>
        <dbReference type="Proteomes" id="UP000003672"/>
    </source>
</evidence>
<comment type="caution">
    <text evidence="1">The sequence shown here is derived from an EMBL/GenBank/DDBJ whole genome shotgun (WGS) entry which is preliminary data.</text>
</comment>